<organism evidence="2 3">
    <name type="scientific">Nostoc flagelliforme FACHB-838</name>
    <dbReference type="NCBI Taxonomy" id="2692904"/>
    <lineage>
        <taxon>Bacteria</taxon>
        <taxon>Bacillati</taxon>
        <taxon>Cyanobacteriota</taxon>
        <taxon>Cyanophyceae</taxon>
        <taxon>Nostocales</taxon>
        <taxon>Nostocaceae</taxon>
        <taxon>Nostoc</taxon>
    </lineage>
</organism>
<feature type="transmembrane region" description="Helical" evidence="1">
    <location>
        <begin position="90"/>
        <end position="108"/>
    </location>
</feature>
<keyword evidence="1" id="KW-1133">Transmembrane helix</keyword>
<reference evidence="2 3" key="1">
    <citation type="journal article" date="2020" name="ISME J.">
        <title>Comparative genomics reveals insights into cyanobacterial evolution and habitat adaptation.</title>
        <authorList>
            <person name="Chen M.Y."/>
            <person name="Teng W.K."/>
            <person name="Zhao L."/>
            <person name="Hu C.X."/>
            <person name="Zhou Y.K."/>
            <person name="Han B.P."/>
            <person name="Song L.R."/>
            <person name="Shu W.S."/>
        </authorList>
    </citation>
    <scope>NUCLEOTIDE SEQUENCE [LARGE SCALE GENOMIC DNA]</scope>
    <source>
        <strain evidence="2 3">FACHB-838</strain>
    </source>
</reference>
<evidence type="ECO:0000313" key="2">
    <source>
        <dbReference type="EMBL" id="MBD2531915.1"/>
    </source>
</evidence>
<gene>
    <name evidence="2" type="ORF">H6G97_20930</name>
</gene>
<keyword evidence="1" id="KW-0472">Membrane</keyword>
<proteinExistence type="predicted"/>
<name>A0ABR8DUJ2_9NOSO</name>
<comment type="caution">
    <text evidence="2">The sequence shown here is derived from an EMBL/GenBank/DDBJ whole genome shotgun (WGS) entry which is preliminary data.</text>
</comment>
<keyword evidence="1" id="KW-0812">Transmembrane</keyword>
<evidence type="ECO:0000313" key="3">
    <source>
        <dbReference type="Proteomes" id="UP000623440"/>
    </source>
</evidence>
<evidence type="ECO:0000256" key="1">
    <source>
        <dbReference type="SAM" id="Phobius"/>
    </source>
</evidence>
<dbReference type="Proteomes" id="UP000623440">
    <property type="component" value="Unassembled WGS sequence"/>
</dbReference>
<protein>
    <submittedName>
        <fullName evidence="2">Uncharacterized protein</fullName>
    </submittedName>
</protein>
<keyword evidence="3" id="KW-1185">Reference proteome</keyword>
<dbReference type="EMBL" id="JACJSI010000044">
    <property type="protein sequence ID" value="MBD2531915.1"/>
    <property type="molecule type" value="Genomic_DNA"/>
</dbReference>
<accession>A0ABR8DUJ2</accession>
<feature type="transmembrane region" description="Helical" evidence="1">
    <location>
        <begin position="128"/>
        <end position="147"/>
    </location>
</feature>
<sequence length="154" mass="16862">MKYDRIVLSDNAEVDGNKKIELTRQLVGRLAFKYRQQIVATTCTLFTIFQSSSAKAQSIFSGAQSAMTCIVTSASQGGVTNALFQALPSILFTSLTLVIFGYFIYTVVQSVSAYGRGEEVTHVVQQPLFTFVFVIIIFVFQSLLFGANNAGCTQ</sequence>
<dbReference type="RefSeq" id="WP_190942574.1">
    <property type="nucleotide sequence ID" value="NZ_JACJSI010000044.1"/>
</dbReference>